<keyword evidence="8" id="KW-0479">Metal-binding</keyword>
<feature type="domain" description="PEP-utilising enzyme C-terminal" evidence="17">
    <location>
        <begin position="466"/>
        <end position="730"/>
    </location>
</feature>
<sequence>MNPIYWLTEIQDRHRLSVGDRVWNLSQLLQQGYPVLPGLAIPNEIRQQFLNALEWSYPILGQKSDGRLSEVFQETLEDRDLQLRQMTQRIREQILSTPLNWPGYNRVVEAIATWEGDFVLCRPSLSLPKPSKPQGYRGLSGLWTAWGSPKNPDALAQTIKQIWAETFRNKYLLYWQYKGISLHQIRLGILIQPLHNEVMSGAIATQDREIEIEATWGLGYLLNEPQVSSDRYQMNLEPDQIEEKHLGNKRIAYQLCGESSSLPLNSPLFKGKEGSLCAYILDASLVDQPCLNEAQIQCLGDRALSLKNQWSDEFRLEWIGIPDLNWWITDVIPLNDKKPSLLPHKGIGASPGVAMAPVLVLPDRLESMSLSPGKIMVKGAIAPQDTWILKEAAGLITEEGGITSHGAIVARELGIPAIVGVEQATHHLLSGETIRMNGETGEISLGASDDSSDPIQVTVGAQNFAPLHATQLWINLSQPHSIYPSDSEVDGVGLIRSELWAARLFPGIQWWRDVDRFTSEWLKHLQELAESFYPRPIYYRAFDSFAPSPVRGIVACEVNEQRSALLDLELTVLEKLHRQGYQNLHLMLPFVRTVDDAIAIRKRVDRRQLSRMELWIMVEVPGVLWQISEYINLGIDGLSVGTNDLIPLLFGLERQQWEANKRGLNALHPVVLKALEQCITEARAGGIQSSVCGQAVVNHPALIEHLVRWGITSISVEMPAVDRVRRAIARGEQQLILEAARSQLKIKN</sequence>
<dbReference type="Gene3D" id="3.30.1490.20">
    <property type="entry name" value="ATP-grasp fold, A domain"/>
    <property type="match status" value="1"/>
</dbReference>
<comment type="pathway">
    <text evidence="3">Carbohydrate biosynthesis; gluconeogenesis.</text>
</comment>
<evidence type="ECO:0000256" key="4">
    <source>
        <dbReference type="ARBA" id="ARBA00007837"/>
    </source>
</evidence>
<dbReference type="PANTHER" id="PTHR43030">
    <property type="entry name" value="PHOSPHOENOLPYRUVATE SYNTHASE"/>
    <property type="match status" value="1"/>
</dbReference>
<name>A0ABT7AUJ9_9CYAN</name>
<feature type="domain" description="PEP-utilising enzyme mobile" evidence="15">
    <location>
        <begin position="371"/>
        <end position="441"/>
    </location>
</feature>
<evidence type="ECO:0000256" key="1">
    <source>
        <dbReference type="ARBA" id="ARBA00001946"/>
    </source>
</evidence>
<dbReference type="InterPro" id="IPR015813">
    <property type="entry name" value="Pyrv/PenolPyrv_kinase-like_dom"/>
</dbReference>
<keyword evidence="10" id="KW-0418">Kinase</keyword>
<dbReference type="RefSeq" id="WP_283754030.1">
    <property type="nucleotide sequence ID" value="NZ_JAQOSP010000086.1"/>
</dbReference>
<dbReference type="InterPro" id="IPR013815">
    <property type="entry name" value="ATP_grasp_subdomain_1"/>
</dbReference>
<dbReference type="Pfam" id="PF00391">
    <property type="entry name" value="PEP-utilizers"/>
    <property type="match status" value="1"/>
</dbReference>
<evidence type="ECO:0000256" key="7">
    <source>
        <dbReference type="ARBA" id="ARBA00022679"/>
    </source>
</evidence>
<keyword evidence="9" id="KW-0547">Nucleotide-binding</keyword>
<evidence type="ECO:0000256" key="3">
    <source>
        <dbReference type="ARBA" id="ARBA00004742"/>
    </source>
</evidence>
<dbReference type="PANTHER" id="PTHR43030:SF1">
    <property type="entry name" value="PHOSPHOENOLPYRUVATE SYNTHASE"/>
    <property type="match status" value="1"/>
</dbReference>
<proteinExistence type="inferred from homology"/>
<dbReference type="Gene3D" id="3.50.30.10">
    <property type="entry name" value="Phosphohistidine domain"/>
    <property type="match status" value="1"/>
</dbReference>
<evidence type="ECO:0000256" key="13">
    <source>
        <dbReference type="ARBA" id="ARBA00033470"/>
    </source>
</evidence>
<feature type="domain" description="Pyruvate phosphate dikinase AMP/ATP-binding" evidence="16">
    <location>
        <begin position="17"/>
        <end position="319"/>
    </location>
</feature>
<dbReference type="Gene3D" id="3.20.20.60">
    <property type="entry name" value="Phosphoenolpyruvate-binding domains"/>
    <property type="match status" value="1"/>
</dbReference>
<keyword evidence="7" id="KW-0808">Transferase</keyword>
<dbReference type="InterPro" id="IPR040442">
    <property type="entry name" value="Pyrv_kinase-like_dom_sf"/>
</dbReference>
<evidence type="ECO:0000259" key="17">
    <source>
        <dbReference type="Pfam" id="PF02896"/>
    </source>
</evidence>
<dbReference type="Gene3D" id="3.30.470.20">
    <property type="entry name" value="ATP-grasp fold, B domain"/>
    <property type="match status" value="1"/>
</dbReference>
<keyword evidence="19" id="KW-1185">Reference proteome</keyword>
<evidence type="ECO:0000259" key="15">
    <source>
        <dbReference type="Pfam" id="PF00391"/>
    </source>
</evidence>
<dbReference type="Proteomes" id="UP001235303">
    <property type="component" value="Unassembled WGS sequence"/>
</dbReference>
<comment type="cofactor">
    <cofactor evidence="1">
        <name>Mg(2+)</name>
        <dbReference type="ChEBI" id="CHEBI:18420"/>
    </cofactor>
</comment>
<accession>A0ABT7AUJ9</accession>
<dbReference type="InterPro" id="IPR036637">
    <property type="entry name" value="Phosphohistidine_dom_sf"/>
</dbReference>
<comment type="function">
    <text evidence="2">Catalyzes the phosphorylation of pyruvate to phosphoenolpyruvate.</text>
</comment>
<evidence type="ECO:0000313" key="18">
    <source>
        <dbReference type="EMBL" id="MDJ1170272.1"/>
    </source>
</evidence>
<dbReference type="Pfam" id="PF01326">
    <property type="entry name" value="PPDK_N"/>
    <property type="match status" value="1"/>
</dbReference>
<dbReference type="SUPFAM" id="SSF56059">
    <property type="entry name" value="Glutathione synthetase ATP-binding domain-like"/>
    <property type="match status" value="1"/>
</dbReference>
<dbReference type="InterPro" id="IPR002192">
    <property type="entry name" value="PPDK_AMP/ATP-bd"/>
</dbReference>
<evidence type="ECO:0000256" key="9">
    <source>
        <dbReference type="ARBA" id="ARBA00022741"/>
    </source>
</evidence>
<evidence type="ECO:0000256" key="6">
    <source>
        <dbReference type="ARBA" id="ARBA00021623"/>
    </source>
</evidence>
<dbReference type="EMBL" id="JAQOSP010000086">
    <property type="protein sequence ID" value="MDJ1170272.1"/>
    <property type="molecule type" value="Genomic_DNA"/>
</dbReference>
<protein>
    <recommendedName>
        <fullName evidence="6">Phosphoenolpyruvate synthase</fullName>
        <ecNumber evidence="5">2.7.9.2</ecNumber>
    </recommendedName>
    <alternativeName>
        <fullName evidence="13">Pyruvate, water dikinase</fullName>
    </alternativeName>
</protein>
<gene>
    <name evidence="18" type="ORF">PMG71_12605</name>
</gene>
<organism evidence="18 19">
    <name type="scientific">Roseofilum acuticapitatum BLCC-M154</name>
    <dbReference type="NCBI Taxonomy" id="3022444"/>
    <lineage>
        <taxon>Bacteria</taxon>
        <taxon>Bacillati</taxon>
        <taxon>Cyanobacteriota</taxon>
        <taxon>Cyanophyceae</taxon>
        <taxon>Desertifilales</taxon>
        <taxon>Desertifilaceae</taxon>
        <taxon>Roseofilum</taxon>
        <taxon>Roseofilum acuticapitatum</taxon>
    </lineage>
</organism>
<evidence type="ECO:0000256" key="11">
    <source>
        <dbReference type="ARBA" id="ARBA00022840"/>
    </source>
</evidence>
<evidence type="ECO:0000256" key="12">
    <source>
        <dbReference type="ARBA" id="ARBA00022842"/>
    </source>
</evidence>
<comment type="caution">
    <text evidence="18">The sequence shown here is derived from an EMBL/GenBank/DDBJ whole genome shotgun (WGS) entry which is preliminary data.</text>
</comment>
<evidence type="ECO:0000259" key="16">
    <source>
        <dbReference type="Pfam" id="PF01326"/>
    </source>
</evidence>
<dbReference type="InterPro" id="IPR000121">
    <property type="entry name" value="PEP_util_C"/>
</dbReference>
<reference evidence="18 19" key="1">
    <citation type="submission" date="2023-01" db="EMBL/GenBank/DDBJ databases">
        <title>Novel diversity within Roseofilum (Cyanobacteria; Desertifilaceae) from marine benthic mats with descriptions of four novel species.</title>
        <authorList>
            <person name="Wang Y."/>
            <person name="Berthold D.E."/>
            <person name="Hu J."/>
            <person name="Lefler F.W."/>
            <person name="Laughinghouse H.D. IV."/>
        </authorList>
    </citation>
    <scope>NUCLEOTIDE SEQUENCE [LARGE SCALE GENOMIC DNA]</scope>
    <source>
        <strain evidence="18 19">BLCC-M154</strain>
    </source>
</reference>
<keyword evidence="12" id="KW-0460">Magnesium</keyword>
<evidence type="ECO:0000256" key="5">
    <source>
        <dbReference type="ARBA" id="ARBA00011996"/>
    </source>
</evidence>
<dbReference type="Pfam" id="PF02896">
    <property type="entry name" value="PEP-utilizers_C"/>
    <property type="match status" value="1"/>
</dbReference>
<evidence type="ECO:0000256" key="2">
    <source>
        <dbReference type="ARBA" id="ARBA00002988"/>
    </source>
</evidence>
<dbReference type="EC" id="2.7.9.2" evidence="5"/>
<dbReference type="SUPFAM" id="SSF51621">
    <property type="entry name" value="Phosphoenolpyruvate/pyruvate domain"/>
    <property type="match status" value="1"/>
</dbReference>
<evidence type="ECO:0000256" key="8">
    <source>
        <dbReference type="ARBA" id="ARBA00022723"/>
    </source>
</evidence>
<keyword evidence="11" id="KW-0067">ATP-binding</keyword>
<comment type="catalytic activity">
    <reaction evidence="14">
        <text>pyruvate + ATP + H2O = phosphoenolpyruvate + AMP + phosphate + 2 H(+)</text>
        <dbReference type="Rhea" id="RHEA:11364"/>
        <dbReference type="ChEBI" id="CHEBI:15361"/>
        <dbReference type="ChEBI" id="CHEBI:15377"/>
        <dbReference type="ChEBI" id="CHEBI:15378"/>
        <dbReference type="ChEBI" id="CHEBI:30616"/>
        <dbReference type="ChEBI" id="CHEBI:43474"/>
        <dbReference type="ChEBI" id="CHEBI:58702"/>
        <dbReference type="ChEBI" id="CHEBI:456215"/>
        <dbReference type="EC" id="2.7.9.2"/>
    </reaction>
</comment>
<dbReference type="InterPro" id="IPR006319">
    <property type="entry name" value="PEP_synth"/>
</dbReference>
<evidence type="ECO:0000256" key="10">
    <source>
        <dbReference type="ARBA" id="ARBA00022777"/>
    </source>
</evidence>
<dbReference type="InterPro" id="IPR008279">
    <property type="entry name" value="PEP-util_enz_mobile_dom"/>
</dbReference>
<evidence type="ECO:0000256" key="14">
    <source>
        <dbReference type="ARBA" id="ARBA00047700"/>
    </source>
</evidence>
<comment type="similarity">
    <text evidence="4">Belongs to the PEP-utilizing enzyme family.</text>
</comment>
<dbReference type="SUPFAM" id="SSF52009">
    <property type="entry name" value="Phosphohistidine domain"/>
    <property type="match status" value="1"/>
</dbReference>
<evidence type="ECO:0000313" key="19">
    <source>
        <dbReference type="Proteomes" id="UP001235303"/>
    </source>
</evidence>